<evidence type="ECO:0000313" key="1">
    <source>
        <dbReference type="EMBL" id="TCJ02521.1"/>
    </source>
</evidence>
<evidence type="ECO:0008006" key="3">
    <source>
        <dbReference type="Google" id="ProtNLM"/>
    </source>
</evidence>
<dbReference type="AlphaFoldDB" id="A0A4R1AWC8"/>
<reference evidence="1 2" key="1">
    <citation type="submission" date="2019-03" db="EMBL/GenBank/DDBJ databases">
        <authorList>
            <person name="Jensen L."/>
            <person name="Storgaard J."/>
            <person name="Sulaj E."/>
            <person name="Schramm A."/>
            <person name="Marshall I.P.G."/>
        </authorList>
    </citation>
    <scope>NUCLEOTIDE SEQUENCE [LARGE SCALE GENOMIC DNA]</scope>
    <source>
        <strain evidence="1 2">2017H2G3</strain>
    </source>
</reference>
<keyword evidence="2" id="KW-1185">Reference proteome</keyword>
<dbReference type="EMBL" id="SJTH01000031">
    <property type="protein sequence ID" value="TCJ02521.1"/>
    <property type="molecule type" value="Genomic_DNA"/>
</dbReference>
<organism evidence="1 2">
    <name type="scientific">Cytobacillus praedii</name>
    <dbReference type="NCBI Taxonomy" id="1742358"/>
    <lineage>
        <taxon>Bacteria</taxon>
        <taxon>Bacillati</taxon>
        <taxon>Bacillota</taxon>
        <taxon>Bacilli</taxon>
        <taxon>Bacillales</taxon>
        <taxon>Bacillaceae</taxon>
        <taxon>Cytobacillus</taxon>
    </lineage>
</organism>
<dbReference type="Proteomes" id="UP000293846">
    <property type="component" value="Unassembled WGS sequence"/>
</dbReference>
<gene>
    <name evidence="1" type="ORF">E0Y62_19010</name>
</gene>
<evidence type="ECO:0000313" key="2">
    <source>
        <dbReference type="Proteomes" id="UP000293846"/>
    </source>
</evidence>
<dbReference type="RefSeq" id="WP_131237823.1">
    <property type="nucleotide sequence ID" value="NZ_SJTH01000031.1"/>
</dbReference>
<sequence length="122" mass="14175">MLKSPHHITIRNYIDKDADKIAEIDFMSMLAYRFNGDYEPENIFCAVDSEYHIYGVGHIVADPTWSVIENNNMPADYVHKLNLDISLNEELTSSENIQAELLICLLKRAKELREKYLKKSQI</sequence>
<accession>A0A4R1AWC8</accession>
<proteinExistence type="predicted"/>
<protein>
    <recommendedName>
        <fullName evidence="3">GNAT family N-acetyltransferase</fullName>
    </recommendedName>
</protein>
<comment type="caution">
    <text evidence="1">The sequence shown here is derived from an EMBL/GenBank/DDBJ whole genome shotgun (WGS) entry which is preliminary data.</text>
</comment>
<name>A0A4R1AWC8_9BACI</name>